<dbReference type="EMBL" id="JBJUIK010000006">
    <property type="protein sequence ID" value="KAL3524957.1"/>
    <property type="molecule type" value="Genomic_DNA"/>
</dbReference>
<evidence type="ECO:0000313" key="3">
    <source>
        <dbReference type="Proteomes" id="UP001630127"/>
    </source>
</evidence>
<accession>A0ABD3A3C7</accession>
<organism evidence="2 3">
    <name type="scientific">Cinchona calisaya</name>
    <dbReference type="NCBI Taxonomy" id="153742"/>
    <lineage>
        <taxon>Eukaryota</taxon>
        <taxon>Viridiplantae</taxon>
        <taxon>Streptophyta</taxon>
        <taxon>Embryophyta</taxon>
        <taxon>Tracheophyta</taxon>
        <taxon>Spermatophyta</taxon>
        <taxon>Magnoliopsida</taxon>
        <taxon>eudicotyledons</taxon>
        <taxon>Gunneridae</taxon>
        <taxon>Pentapetalae</taxon>
        <taxon>asterids</taxon>
        <taxon>lamiids</taxon>
        <taxon>Gentianales</taxon>
        <taxon>Rubiaceae</taxon>
        <taxon>Cinchonoideae</taxon>
        <taxon>Cinchoneae</taxon>
        <taxon>Cinchona</taxon>
    </lineage>
</organism>
<comment type="caution">
    <text evidence="2">The sequence shown here is derived from an EMBL/GenBank/DDBJ whole genome shotgun (WGS) entry which is preliminary data.</text>
</comment>
<feature type="region of interest" description="Disordered" evidence="1">
    <location>
        <begin position="1"/>
        <end position="24"/>
    </location>
</feature>
<gene>
    <name evidence="2" type="ORF">ACH5RR_013329</name>
</gene>
<evidence type="ECO:0000313" key="2">
    <source>
        <dbReference type="EMBL" id="KAL3524957.1"/>
    </source>
</evidence>
<proteinExistence type="predicted"/>
<name>A0ABD3A3C7_9GENT</name>
<sequence length="134" mass="15380">MEKGLTGEGLTSNDDDMDSSWHALDEDFGSESKDVFEDVSDDDLVANNSECLMRENVPVYQPRGMAFSNDIGNYGDYYPMDHSGEDGLVYWNEEKTDIRLHICFDSKEQVSKTVRMCSVAQKREFKVIESWKRT</sequence>
<keyword evidence="3" id="KW-1185">Reference proteome</keyword>
<protein>
    <submittedName>
        <fullName evidence="2">Uncharacterized protein</fullName>
    </submittedName>
</protein>
<dbReference type="AlphaFoldDB" id="A0ABD3A3C7"/>
<evidence type="ECO:0000256" key="1">
    <source>
        <dbReference type="SAM" id="MobiDB-lite"/>
    </source>
</evidence>
<reference evidence="2 3" key="1">
    <citation type="submission" date="2024-11" db="EMBL/GenBank/DDBJ databases">
        <title>A near-complete genome assembly of Cinchona calisaya.</title>
        <authorList>
            <person name="Lian D.C."/>
            <person name="Zhao X.W."/>
            <person name="Wei L."/>
        </authorList>
    </citation>
    <scope>NUCLEOTIDE SEQUENCE [LARGE SCALE GENOMIC DNA]</scope>
    <source>
        <tissue evidence="2">Nenye</tissue>
    </source>
</reference>
<dbReference type="Proteomes" id="UP001630127">
    <property type="component" value="Unassembled WGS sequence"/>
</dbReference>